<dbReference type="Gene3D" id="3.40.50.850">
    <property type="entry name" value="Isochorismatase-like"/>
    <property type="match status" value="1"/>
</dbReference>
<dbReference type="EMBL" id="CP007790">
    <property type="protein sequence ID" value="AJK67682.1"/>
    <property type="molecule type" value="Genomic_DNA"/>
</dbReference>
<reference evidence="3 4" key="1">
    <citation type="submission" date="2014-05" db="EMBL/GenBank/DDBJ databases">
        <title>Complete genome sequence of Corynebacterium marinum DSM 44953.</title>
        <authorList>
            <person name="Schaffert L."/>
            <person name="Albersmeier A."/>
            <person name="Kalinowski J."/>
            <person name="Ruckert C."/>
        </authorList>
    </citation>
    <scope>NUCLEOTIDE SEQUENCE [LARGE SCALE GENOMIC DNA]</scope>
    <source>
        <strain evidence="3 4">DSM 44953</strain>
    </source>
</reference>
<keyword evidence="4" id="KW-1185">Reference proteome</keyword>
<name>A0A0B6TCL2_9CORY</name>
<dbReference type="HOGENOM" id="CLU_068979_5_3_11"/>
<sequence>MTQPRRALVLVDIQNEYFDGPLEIQYPPRNETLAAIIDALTIAGENNVPVAAIRHELPEGAPVFAAGSTGAQLHPEVADLVQSDWQQTSKVFASVFADTDLEEWIRAQEVDTITLVGFMTNNCIIGSAVGAESLGLKVEVLSDATGAIGISNAAGSVDAKTVHTALLAVLHSNLAAVTDTAGWRQAVEDKTPVAASNLVESALAGRSQS</sequence>
<dbReference type="PANTHER" id="PTHR43540:SF6">
    <property type="entry name" value="ISOCHORISMATASE-LIKE DOMAIN-CONTAINING PROTEIN"/>
    <property type="match status" value="1"/>
</dbReference>
<dbReference type="GO" id="GO:0016787">
    <property type="term" value="F:hydrolase activity"/>
    <property type="evidence" value="ECO:0007669"/>
    <property type="project" value="UniProtKB-KW"/>
</dbReference>
<evidence type="ECO:0000256" key="1">
    <source>
        <dbReference type="ARBA" id="ARBA00022801"/>
    </source>
</evidence>
<dbReference type="Pfam" id="PF00857">
    <property type="entry name" value="Isochorismatase"/>
    <property type="match status" value="1"/>
</dbReference>
<evidence type="ECO:0000313" key="3">
    <source>
        <dbReference type="EMBL" id="AJK67682.1"/>
    </source>
</evidence>
<dbReference type="OrthoDB" id="9794942at2"/>
<dbReference type="InterPro" id="IPR000868">
    <property type="entry name" value="Isochorismatase-like_dom"/>
</dbReference>
<dbReference type="Proteomes" id="UP000031928">
    <property type="component" value="Chromosome"/>
</dbReference>
<proteinExistence type="predicted"/>
<evidence type="ECO:0000259" key="2">
    <source>
        <dbReference type="Pfam" id="PF00857"/>
    </source>
</evidence>
<dbReference type="AlphaFoldDB" id="A0A0B6TCL2"/>
<dbReference type="SUPFAM" id="SSF52499">
    <property type="entry name" value="Isochorismatase-like hydrolases"/>
    <property type="match status" value="1"/>
</dbReference>
<accession>A0A0B6TCL2</accession>
<evidence type="ECO:0000313" key="4">
    <source>
        <dbReference type="Proteomes" id="UP000031928"/>
    </source>
</evidence>
<dbReference type="RefSeq" id="WP_042620448.1">
    <property type="nucleotide sequence ID" value="NZ_CP007790.1"/>
</dbReference>
<feature type="domain" description="Isochorismatase-like" evidence="2">
    <location>
        <begin position="7"/>
        <end position="180"/>
    </location>
</feature>
<dbReference type="KEGG" id="cmq:B840_00210"/>
<dbReference type="InterPro" id="IPR050272">
    <property type="entry name" value="Isochorismatase-like_hydrls"/>
</dbReference>
<gene>
    <name evidence="3" type="ORF">B840_00210</name>
</gene>
<dbReference type="PANTHER" id="PTHR43540">
    <property type="entry name" value="PEROXYUREIDOACRYLATE/UREIDOACRYLATE AMIDOHYDROLASE-RELATED"/>
    <property type="match status" value="1"/>
</dbReference>
<organism evidence="3 4">
    <name type="scientific">Corynebacterium marinum DSM 44953</name>
    <dbReference type="NCBI Taxonomy" id="1224162"/>
    <lineage>
        <taxon>Bacteria</taxon>
        <taxon>Bacillati</taxon>
        <taxon>Actinomycetota</taxon>
        <taxon>Actinomycetes</taxon>
        <taxon>Mycobacteriales</taxon>
        <taxon>Corynebacteriaceae</taxon>
        <taxon>Corynebacterium</taxon>
    </lineage>
</organism>
<keyword evidence="1" id="KW-0378">Hydrolase</keyword>
<dbReference type="STRING" id="1224162.B840_00210"/>
<protein>
    <recommendedName>
        <fullName evidence="2">Isochorismatase-like domain-containing protein</fullName>
    </recommendedName>
</protein>
<dbReference type="InterPro" id="IPR036380">
    <property type="entry name" value="Isochorismatase-like_sf"/>
</dbReference>